<evidence type="ECO:0000256" key="3">
    <source>
        <dbReference type="ARBA" id="ARBA00007545"/>
    </source>
</evidence>
<feature type="compositionally biased region" description="Basic and acidic residues" evidence="13">
    <location>
        <begin position="949"/>
        <end position="962"/>
    </location>
</feature>
<dbReference type="InterPro" id="IPR019775">
    <property type="entry name" value="WD40_repeat_CS"/>
</dbReference>
<dbReference type="PROSITE" id="PS50294">
    <property type="entry name" value="WD_REPEATS_REGION"/>
    <property type="match status" value="7"/>
</dbReference>
<dbReference type="InterPro" id="IPR053299">
    <property type="entry name" value="ASTRA_WD_repeat"/>
</dbReference>
<feature type="repeat" description="WD" evidence="12">
    <location>
        <begin position="1163"/>
        <end position="1204"/>
    </location>
</feature>
<feature type="region of interest" description="Disordered" evidence="13">
    <location>
        <begin position="1974"/>
        <end position="2036"/>
    </location>
</feature>
<dbReference type="InterPro" id="IPR015943">
    <property type="entry name" value="WD40/YVTN_repeat-like_dom_sf"/>
</dbReference>
<dbReference type="InterPro" id="IPR001611">
    <property type="entry name" value="Leu-rich_rpt"/>
</dbReference>
<feature type="compositionally biased region" description="Basic and acidic residues" evidence="13">
    <location>
        <begin position="1903"/>
        <end position="1913"/>
    </location>
</feature>
<sequence>MMAQQLAIALTSDSCQLSVLSLRNCQVSDGVVASVVGSGGAPNLGLDDGVVDALTACPFLAELDQRARARAPRLPSEPRGARPSGAAGARPGRRSRDRRAPIRLEALRLGATGAESRNAALSVAGVSRLVRRYKSLLELDLTWCAVEPRALRELAKARSLASLDLSGTLDAACDGATRLRYAGDLGSLLNHGHALTSLSLRHCPLGVDGAQAVATALKNNRTLLDLDLADAGLGDDAIARLSEGLARNKTLGGLGLDGNRFETCASLARSGSLARLSLRRVPRFSAASARALGAALKGNGALRTLRLSAFATLHVQDLRGDVGVRAEQRLALCDKQLSSQDYAVVSRLLEANKKLTALDVSGNDTGASWADDVRSLFDDAAVVRTLQTVKVHAHTLDVKKICGGEHVEYARAGLARIDAFAVAALLRHNTHIRVVDLCHNGVQSDAIVDLCDALRGKTSLSSLLVAGNNFAPRRHAPLFARSGDDGAAAPLDASSPLCAVTCLMVVDSWAILKEDTTFAVKSALKGAHTFEDKQMQLLCGVLCTHDRLRSLALKGAELTEAGVRDLVVALGRNRTLETLDLRESLAPPASSEAHAEKSFPDLDDGDRVALKWRSLDRTWYALALDLGAALEGHERMDACHIFPLWTVRKEELGGRSSALAKALAADRPPILVKYLKSNSHVRLGARPLEHAGTDTIDEPPLLPLEVAVASRLLRANRSLVALDVRGLGPNADVWLDGGGEKRAGANDVLFDVVESHAAKLETFSLVSGEAWRAAKLHTVISAPKLRYLELRHCGLTAQVAHMLFTSLKVLETSGKAAPLEVVSLDENDLDDSVLASTKPPAIGDIVDVDIVPEELDALRAALKLDVEARVDAKAPPKLAVDVALGESQSAAAFEDAVLDALCGPAAVHGLPPNVRVWVEDDVMTAVASDLGFENLRDAEDDPASGPAKHARDGGLKRQESRKWQGAALPTTPQPDDRVAPCVCVAGLLLTYDRGDAGDRAVLVAQGPKDEADGFERAKGLGSAKAEAWTVPLRRGLALADPADVLRWASARLRATHFDCRVVERVFGDEDHGFQLVVVATPPHDDPERDGWVRACGTAIDGALSDAPWAGGAAAGGEHVDRRRFSVAFASGEAVGREARWTLDLAPCHLPATELVGFAAHEFSEGHGGEVTSVAVSGDGNWVATGSCDKTARVWDADSGACLATLTGHGSFVRGVAFSPDGTRVATASQDHTAKVWDAATGSLLRTLEGHELSVNAVAFSPDGHRLATASRDKTALVWDLRDDAAPPVVLEGHDSCVNGCAFAPDGSRVATASNDKRCIVWDAATGEELESLEGHENWVEGCAFSPDGARVATASQDHHARVWEGGVCVMTLAGHGKRVNGVAFAGDGATLVTASDDETAKRWDLATGACLETMHHRSEVNACAFGRGGTLVATACNDRTAKLWDAATAARTRTLNGCVRTAVAEDACFCVGDVVDWDEGRLEGRVAGRRSGGAYRVARGDGEVDVAGAALRLVRARPISCERVAGRLEEVLGDAYAWRVARVDGDGAAAVAALPVAVARPSRRGTVVGARAGKLHGKPKFDVSYDDGSFEAAVPAARVRLEDDAAEGSPRPGPFVAPRAAGKAMAAIGAWLGDCATVRALSLRDVNLWTVRGPLCEGLARARRLETLDIAGNPCCDERVAGPGSAALQAPALAGAVADSALAHLRLGARLIDTRSLLRDASIDLTSDATCFAPLERAGARDKGANFPTCAVVAALASRNDALERLTARGLFRDDGDTFAAFLGHLRPARRLRHLDLSGNGLGVAGATRLREWLFARRLLAGSRALESLVLRDDDLVPRAVEQVLLGGPRGKPPRSPRLDAFSLPEPHHRSPREASLRGSLREASPAAPGSHHGPLAPPPTDAPRKATADWRRRVAQHAANAERCLGAVLQAPARHGPAVAWLRGLVEAAGFPADLDDGAVLDAARGWLAEERRAAARGRAARPRRRRGRRRPGGPPVSARGSAPGPPLPRGLGRRVARGRVRRRDAGAGLRARRAAAPRRGARAWYWREADASKARARARDTFLALKTRRVDLLLMEELDTTLLTKKAVARVAEAAPDAAALPGDVEATGLPRLELDPDEIVEVEEALGAETGARAILACRDATKQDARVAALSDATARLELARARRDAMRAAGAESGGDAVFVRLDASGALEEAQLVSSLGETWHVRRFGDTVSSSSDAIKGWVKARLGGDSYAVFMEASDDDVYYGTREDGAKELEGVFDRADIFAAFDEPPRVADEAAARRVRGGLGVGARRRESGGGELEPAAEETREEDWRVDALDGVLEACRGAFRSALAASPEALVVDYWRADGRDASPSDRIAKVAAVLQRQLLLESQPSLDRGPVLELESVARVEPDPRVARGFARALSRCRNRHRPDAAKTEETRRTPQQDAVLRTLEARKTGLAGASLAEGWDDGVTVFHGGEPSKLRAVMDDGFRDARSRPYEASLPPGRLKLSLRRCAVVGDGAARLEDVAVSLTSSMNAGTDDAAPEDAGGRDDDDVADAATVLQGMGLVPKRPFAKLAATISLPVASGALRVDLTVKPTHCFKAHGSDRLHFKETTITVPVYSCAPDGLQVNPVDGAAILPFCVDVPLELASGEEVDDVDQGEGQGATTPASVSPRDGAGHVAGLRSSFHGLAETKAADLHVRLEGVATMHYDIPPADYEKSARGGRRTWGKHYGRGHYTSTEPAYATLYSAAFGGGHADNVLVDVAHHANATGLANPKMVSPRAPPSKVEVLRDSLSVSFWMKRSSALDLGSPACVLSTNLRPATANTGEATFAETIDADDVCGGVVVYVDGLGRVKAQVAGVVVGGRDADEEVKTTFRVDGDRRTNEDEWWHVAVVFDGDDARCKIYMNGDLDGSNSPHLAVHALGADAGATHRVGHAELRCAIKAADVCVGGWRPDGESRDGAFRGELRRVRLHAGALDAVAVGHCAEFKSSTRLQSSGLDDAPLDFGHDAVYALVRPVSEVTLKGKPGLRKGYSRHFLVNKPVVATSTTMHTHFEPVTEPDVFHTWVSAHDATRGRPLRPADELVLPRAAAFLPTYILRVRPRNQQDSVDEGRQAAIVDEEHADVVDDGDDGQGAGHGDHPALGAVRELTVAQSSAENVLRRLASRPQAAWTGRSRPGSASRRSLVDRRHDNHADAAHRLAAFLEAGAADVDAATRDFARARGGRRGRRRGARARARRRRRARDLRLLGLGGLCDGGGNTLVHIVAGTCGALRDAWGGASPRRSEPVSVAMASARRARERGRALRHRRPRRGGGWVWPRATSRRRSSASTRR</sequence>
<comment type="similarity">
    <text evidence="3">Belongs to the LRWD1 family.</text>
</comment>
<feature type="region of interest" description="Disordered" evidence="13">
    <location>
        <begin position="2293"/>
        <end position="2313"/>
    </location>
</feature>
<dbReference type="CDD" id="cd00200">
    <property type="entry name" value="WD40"/>
    <property type="match status" value="1"/>
</dbReference>
<gene>
    <name evidence="14" type="ORF">SO694_00025040</name>
</gene>
<feature type="region of interest" description="Disordered" evidence="13">
    <location>
        <begin position="70"/>
        <end position="97"/>
    </location>
</feature>
<feature type="compositionally biased region" description="Basic residues" evidence="13">
    <location>
        <begin position="2013"/>
        <end position="2024"/>
    </location>
</feature>
<dbReference type="PANTHER" id="PTHR44156">
    <property type="entry name" value="SUPERNUMERARY LIMBS, ISOFORM B-RELATED"/>
    <property type="match status" value="1"/>
</dbReference>
<dbReference type="Gene3D" id="2.130.10.10">
    <property type="entry name" value="YVTN repeat-like/Quinoprotein amine dehydrogenase"/>
    <property type="match status" value="3"/>
</dbReference>
<dbReference type="SMART" id="SM00320">
    <property type="entry name" value="WD40"/>
    <property type="match status" value="7"/>
</dbReference>
<comment type="subcellular location">
    <subcellularLocation>
        <location evidence="2">Chromosome</location>
        <location evidence="2">Centromere</location>
        <location evidence="2">Kinetochore</location>
    </subcellularLocation>
    <subcellularLocation>
        <location evidence="1">Chromosome</location>
        <location evidence="1">Telomere</location>
    </subcellularLocation>
</comment>
<evidence type="ECO:0000256" key="7">
    <source>
        <dbReference type="ARBA" id="ARBA00022737"/>
    </source>
</evidence>
<proteinExistence type="inferred from homology"/>
<keyword evidence="9" id="KW-0158">Chromosome</keyword>
<evidence type="ECO:0000256" key="12">
    <source>
        <dbReference type="PROSITE-ProRule" id="PRU00221"/>
    </source>
</evidence>
<dbReference type="PROSITE" id="PS50082">
    <property type="entry name" value="WD_REPEATS_2"/>
    <property type="match status" value="7"/>
</dbReference>
<dbReference type="Gene3D" id="2.60.120.200">
    <property type="match status" value="1"/>
</dbReference>
<dbReference type="SUPFAM" id="SSF50978">
    <property type="entry name" value="WD40 repeat-like"/>
    <property type="match status" value="1"/>
</dbReference>
<evidence type="ECO:0000256" key="8">
    <source>
        <dbReference type="ARBA" id="ARBA00022838"/>
    </source>
</evidence>
<keyword evidence="7" id="KW-0677">Repeat</keyword>
<feature type="repeat" description="WD" evidence="12">
    <location>
        <begin position="1332"/>
        <end position="1364"/>
    </location>
</feature>
<feature type="compositionally biased region" description="Basic and acidic residues" evidence="13">
    <location>
        <begin position="1866"/>
        <end position="1876"/>
    </location>
</feature>
<evidence type="ECO:0000256" key="6">
    <source>
        <dbReference type="ARBA" id="ARBA00022705"/>
    </source>
</evidence>
<keyword evidence="8" id="KW-0995">Kinetochore</keyword>
<feature type="repeat" description="WD" evidence="12">
    <location>
        <begin position="1247"/>
        <end position="1288"/>
    </location>
</feature>
<dbReference type="Proteomes" id="UP001363151">
    <property type="component" value="Unassembled WGS sequence"/>
</dbReference>
<dbReference type="Pfam" id="PF00400">
    <property type="entry name" value="WD40"/>
    <property type="match status" value="7"/>
</dbReference>
<dbReference type="EMBL" id="JBBJCI010000224">
    <property type="protein sequence ID" value="KAK7239242.1"/>
    <property type="molecule type" value="Genomic_DNA"/>
</dbReference>
<dbReference type="InterPro" id="IPR036322">
    <property type="entry name" value="WD40_repeat_dom_sf"/>
</dbReference>
<name>A0ABR1FVG0_AURAN</name>
<evidence type="ECO:0000256" key="13">
    <source>
        <dbReference type="SAM" id="MobiDB-lite"/>
    </source>
</evidence>
<feature type="compositionally biased region" description="Basic residues" evidence="13">
    <location>
        <begin position="1976"/>
        <end position="1993"/>
    </location>
</feature>
<feature type="compositionally biased region" description="Basic residues" evidence="13">
    <location>
        <begin position="3311"/>
        <end position="3322"/>
    </location>
</feature>
<evidence type="ECO:0000256" key="9">
    <source>
        <dbReference type="ARBA" id="ARBA00022895"/>
    </source>
</evidence>
<feature type="region of interest" description="Disordered" evidence="13">
    <location>
        <begin position="3267"/>
        <end position="3322"/>
    </location>
</feature>
<feature type="region of interest" description="Disordered" evidence="13">
    <location>
        <begin position="1846"/>
        <end position="1915"/>
    </location>
</feature>
<feature type="compositionally biased region" description="Low complexity" evidence="13">
    <location>
        <begin position="3163"/>
        <end position="3173"/>
    </location>
</feature>
<keyword evidence="5 12" id="KW-0853">WD repeat</keyword>
<keyword evidence="6" id="KW-0235">DNA replication</keyword>
<dbReference type="InterPro" id="IPR013320">
    <property type="entry name" value="ConA-like_dom_sf"/>
</dbReference>
<feature type="compositionally biased region" description="Basic residues" evidence="13">
    <location>
        <begin position="3285"/>
        <end position="3301"/>
    </location>
</feature>
<dbReference type="Gene3D" id="3.80.10.10">
    <property type="entry name" value="Ribonuclease Inhibitor"/>
    <property type="match status" value="6"/>
</dbReference>
<organism evidence="14 15">
    <name type="scientific">Aureococcus anophagefferens</name>
    <name type="common">Harmful bloom alga</name>
    <dbReference type="NCBI Taxonomy" id="44056"/>
    <lineage>
        <taxon>Eukaryota</taxon>
        <taxon>Sar</taxon>
        <taxon>Stramenopiles</taxon>
        <taxon>Ochrophyta</taxon>
        <taxon>Pelagophyceae</taxon>
        <taxon>Pelagomonadales</taxon>
        <taxon>Pelagomonadaceae</taxon>
        <taxon>Aureococcus</taxon>
    </lineage>
</organism>
<reference evidence="14 15" key="1">
    <citation type="submission" date="2024-03" db="EMBL/GenBank/DDBJ databases">
        <title>Aureococcus anophagefferens CCMP1851 and Kratosvirus quantuckense: Draft genome of a second virus-susceptible host strain in the model system.</title>
        <authorList>
            <person name="Chase E."/>
            <person name="Truchon A.R."/>
            <person name="Schepens W."/>
            <person name="Wilhelm S.W."/>
        </authorList>
    </citation>
    <scope>NUCLEOTIDE SEQUENCE [LARGE SCALE GENOMIC DNA]</scope>
    <source>
        <strain evidence="14 15">CCMP1851</strain>
    </source>
</reference>
<evidence type="ECO:0000313" key="14">
    <source>
        <dbReference type="EMBL" id="KAK7239242.1"/>
    </source>
</evidence>
<dbReference type="InterPro" id="IPR032675">
    <property type="entry name" value="LRR_dom_sf"/>
</dbReference>
<feature type="repeat" description="WD" evidence="12">
    <location>
        <begin position="1372"/>
        <end position="1413"/>
    </location>
</feature>
<feature type="compositionally biased region" description="Low complexity" evidence="13">
    <location>
        <begin position="81"/>
        <end position="90"/>
    </location>
</feature>
<dbReference type="SMART" id="SM00368">
    <property type="entry name" value="LRR_RI"/>
    <property type="match status" value="8"/>
</dbReference>
<evidence type="ECO:0000256" key="5">
    <source>
        <dbReference type="ARBA" id="ARBA00022574"/>
    </source>
</evidence>
<evidence type="ECO:0000256" key="1">
    <source>
        <dbReference type="ARBA" id="ARBA00004574"/>
    </source>
</evidence>
<keyword evidence="15" id="KW-1185">Reference proteome</keyword>
<feature type="repeat" description="WD" evidence="12">
    <location>
        <begin position="1413"/>
        <end position="1454"/>
    </location>
</feature>
<evidence type="ECO:0000313" key="15">
    <source>
        <dbReference type="Proteomes" id="UP001363151"/>
    </source>
</evidence>
<dbReference type="SUPFAM" id="SSF49899">
    <property type="entry name" value="Concanavalin A-like lectins/glucanases"/>
    <property type="match status" value="1"/>
</dbReference>
<protein>
    <recommendedName>
        <fullName evidence="4">Leucine-rich repeat and WD repeat-containing protein 1</fullName>
    </recommendedName>
    <alternativeName>
        <fullName evidence="11">Origin recognition complex-associated protein</fullName>
    </alternativeName>
</protein>
<dbReference type="Pfam" id="PF13516">
    <property type="entry name" value="LRR_6"/>
    <property type="match status" value="2"/>
</dbReference>
<dbReference type="InterPro" id="IPR001680">
    <property type="entry name" value="WD40_rpt"/>
</dbReference>
<evidence type="ECO:0000256" key="2">
    <source>
        <dbReference type="ARBA" id="ARBA00004629"/>
    </source>
</evidence>
<feature type="repeat" description="WD" evidence="12">
    <location>
        <begin position="1290"/>
        <end position="1331"/>
    </location>
</feature>
<dbReference type="SUPFAM" id="SSF52047">
    <property type="entry name" value="RNI-like"/>
    <property type="match status" value="3"/>
</dbReference>
<feature type="region of interest" description="Disordered" evidence="13">
    <location>
        <begin position="936"/>
        <end position="972"/>
    </location>
</feature>
<feature type="repeat" description="WD" evidence="12">
    <location>
        <begin position="1205"/>
        <end position="1246"/>
    </location>
</feature>
<keyword evidence="10" id="KW-0137">Centromere</keyword>
<evidence type="ECO:0000256" key="4">
    <source>
        <dbReference type="ARBA" id="ARBA00015536"/>
    </source>
</evidence>
<keyword evidence="9" id="KW-0779">Telomere</keyword>
<feature type="region of interest" description="Disordered" evidence="13">
    <location>
        <begin position="3156"/>
        <end position="3178"/>
    </location>
</feature>
<evidence type="ECO:0000256" key="10">
    <source>
        <dbReference type="ARBA" id="ARBA00023328"/>
    </source>
</evidence>
<comment type="caution">
    <text evidence="14">The sequence shown here is derived from an EMBL/GenBank/DDBJ whole genome shotgun (WGS) entry which is preliminary data.</text>
</comment>
<evidence type="ECO:0000256" key="11">
    <source>
        <dbReference type="ARBA" id="ARBA00033046"/>
    </source>
</evidence>
<accession>A0ABR1FVG0</accession>
<feature type="region of interest" description="Disordered" evidence="13">
    <location>
        <begin position="2642"/>
        <end position="2666"/>
    </location>
</feature>
<dbReference type="PROSITE" id="PS00678">
    <property type="entry name" value="WD_REPEATS_1"/>
    <property type="match status" value="4"/>
</dbReference>